<reference evidence="1 2" key="1">
    <citation type="submission" date="2019-02" db="EMBL/GenBank/DDBJ databases">
        <title>Deep-cultivation of Planctomycetes and their phenomic and genomic characterization uncovers novel biology.</title>
        <authorList>
            <person name="Wiegand S."/>
            <person name="Jogler M."/>
            <person name="Boedeker C."/>
            <person name="Pinto D."/>
            <person name="Vollmers J."/>
            <person name="Rivas-Marin E."/>
            <person name="Kohn T."/>
            <person name="Peeters S.H."/>
            <person name="Heuer A."/>
            <person name="Rast P."/>
            <person name="Oberbeckmann S."/>
            <person name="Bunk B."/>
            <person name="Jeske O."/>
            <person name="Meyerdierks A."/>
            <person name="Storesund J.E."/>
            <person name="Kallscheuer N."/>
            <person name="Luecker S."/>
            <person name="Lage O.M."/>
            <person name="Pohl T."/>
            <person name="Merkel B.J."/>
            <person name="Hornburger P."/>
            <person name="Mueller R.-W."/>
            <person name="Bruemmer F."/>
            <person name="Labrenz M."/>
            <person name="Spormann A.M."/>
            <person name="Op den Camp H."/>
            <person name="Overmann J."/>
            <person name="Amann R."/>
            <person name="Jetten M.S.M."/>
            <person name="Mascher T."/>
            <person name="Medema M.H."/>
            <person name="Devos D.P."/>
            <person name="Kaster A.-K."/>
            <person name="Ovreas L."/>
            <person name="Rohde M."/>
            <person name="Galperin M.Y."/>
            <person name="Jogler C."/>
        </authorList>
    </citation>
    <scope>NUCLEOTIDE SEQUENCE [LARGE SCALE GENOMIC DNA]</scope>
    <source>
        <strain evidence="1 2">Pan181</strain>
    </source>
</reference>
<organism evidence="1 2">
    <name type="scientific">Aeoliella mucimassa</name>
    <dbReference type="NCBI Taxonomy" id="2527972"/>
    <lineage>
        <taxon>Bacteria</taxon>
        <taxon>Pseudomonadati</taxon>
        <taxon>Planctomycetota</taxon>
        <taxon>Planctomycetia</taxon>
        <taxon>Pirellulales</taxon>
        <taxon>Lacipirellulaceae</taxon>
        <taxon>Aeoliella</taxon>
    </lineage>
</organism>
<proteinExistence type="predicted"/>
<name>A0A518AJX9_9BACT</name>
<evidence type="ECO:0000313" key="1">
    <source>
        <dbReference type="EMBL" id="QDU55031.1"/>
    </source>
</evidence>
<accession>A0A518AJX9</accession>
<dbReference type="AlphaFoldDB" id="A0A518AJX9"/>
<dbReference type="Proteomes" id="UP000315750">
    <property type="component" value="Chromosome"/>
</dbReference>
<keyword evidence="2" id="KW-1185">Reference proteome</keyword>
<evidence type="ECO:0000313" key="2">
    <source>
        <dbReference type="Proteomes" id="UP000315750"/>
    </source>
</evidence>
<dbReference type="KEGG" id="amuc:Pan181_12170"/>
<gene>
    <name evidence="1" type="ORF">Pan181_12170</name>
</gene>
<dbReference type="EMBL" id="CP036278">
    <property type="protein sequence ID" value="QDU55031.1"/>
    <property type="molecule type" value="Genomic_DNA"/>
</dbReference>
<sequence>MAKSGACSRVFVGGSFYHVAYSKLIRSQFVLLGFLRSFDEW</sequence>
<protein>
    <submittedName>
        <fullName evidence="1">Uncharacterized protein</fullName>
    </submittedName>
</protein>